<evidence type="ECO:0000256" key="1">
    <source>
        <dbReference type="ARBA" id="ARBA00022553"/>
    </source>
</evidence>
<protein>
    <submittedName>
        <fullName evidence="3">STAS domain-containing protein</fullName>
    </submittedName>
</protein>
<dbReference type="AlphaFoldDB" id="A0A3S0UBF1"/>
<proteinExistence type="predicted"/>
<reference evidence="3 4" key="1">
    <citation type="submission" date="2018-12" db="EMBL/GenBank/DDBJ databases">
        <title>Bacillus chawlae sp. nov., Bacillus glennii sp. nov., and Bacillus saganii sp. nov. Isolated from the Vehicle Assembly Building at Kennedy Space Center where the Viking Spacecraft were Assembled.</title>
        <authorList>
            <person name="Seuylemezian A."/>
            <person name="Vaishampayan P."/>
        </authorList>
    </citation>
    <scope>NUCLEOTIDE SEQUENCE [LARGE SCALE GENOMIC DNA]</scope>
    <source>
        <strain evidence="3 4">L5</strain>
    </source>
</reference>
<dbReference type="SUPFAM" id="SSF52091">
    <property type="entry name" value="SpoIIaa-like"/>
    <property type="match status" value="1"/>
</dbReference>
<dbReference type="CDD" id="cd07041">
    <property type="entry name" value="STAS_RsbR_RsbS_like"/>
    <property type="match status" value="1"/>
</dbReference>
<accession>A0A3S0UBF1</accession>
<dbReference type="RefSeq" id="WP_126865711.1">
    <property type="nucleotide sequence ID" value="NZ_JAUSTX010000028.1"/>
</dbReference>
<comment type="caution">
    <text evidence="3">The sequence shown here is derived from an EMBL/GenBank/DDBJ whole genome shotgun (WGS) entry which is preliminary data.</text>
</comment>
<dbReference type="PROSITE" id="PS50801">
    <property type="entry name" value="STAS"/>
    <property type="match status" value="1"/>
</dbReference>
<dbReference type="InterPro" id="IPR036513">
    <property type="entry name" value="STAS_dom_sf"/>
</dbReference>
<evidence type="ECO:0000313" key="3">
    <source>
        <dbReference type="EMBL" id="RUQ27605.1"/>
    </source>
</evidence>
<dbReference type="Gene3D" id="3.30.750.24">
    <property type="entry name" value="STAS domain"/>
    <property type="match status" value="1"/>
</dbReference>
<gene>
    <name evidence="3" type="ORF">ELQ35_15215</name>
</gene>
<name>A0A3S0UBF1_9BACI</name>
<dbReference type="InterPro" id="IPR002645">
    <property type="entry name" value="STAS_dom"/>
</dbReference>
<organism evidence="3 4">
    <name type="scientific">Peribacillus cavernae</name>
    <dbReference type="NCBI Taxonomy" id="1674310"/>
    <lineage>
        <taxon>Bacteria</taxon>
        <taxon>Bacillati</taxon>
        <taxon>Bacillota</taxon>
        <taxon>Bacilli</taxon>
        <taxon>Bacillales</taxon>
        <taxon>Bacillaceae</taxon>
        <taxon>Peribacillus</taxon>
    </lineage>
</organism>
<dbReference type="EMBL" id="RYZZ01000022">
    <property type="protein sequence ID" value="RUQ27605.1"/>
    <property type="molecule type" value="Genomic_DNA"/>
</dbReference>
<sequence length="277" mass="31901">MQKNKELHAFLLNKAEQLTEEWYDSLDKSDPSGVYASADPEVIKSVKSKNFEFHQNLSRMLVEEESIFYQKFSKWILEVATDDEHVTTPVHFVIREFMRVRKQYLDFIEEFVSLYNERFSQEEIGLWNEMIIKAFDSVILWYIEERNNYVNNRLASQKEMINELSSPVIVLNNDAALLPLIGDIDTARAKLILENTLEQCADKRIRYLFIDLSGVVVIDTMVAHQIFQLVDALKLLGVATTLSGMRPEIAQTAVQLGLSFDKVSIKSNLSQAISLKL</sequence>
<dbReference type="PANTHER" id="PTHR33745:SF3">
    <property type="entry name" value="RSBT CO-ANTAGONIST PROTEIN RSBRC"/>
    <property type="match status" value="1"/>
</dbReference>
<evidence type="ECO:0000259" key="2">
    <source>
        <dbReference type="PROSITE" id="PS50801"/>
    </source>
</evidence>
<evidence type="ECO:0000313" key="4">
    <source>
        <dbReference type="Proteomes" id="UP000267430"/>
    </source>
</evidence>
<keyword evidence="1" id="KW-0597">Phosphoprotein</keyword>
<dbReference type="OrthoDB" id="9800154at2"/>
<feature type="domain" description="STAS" evidence="2">
    <location>
        <begin position="165"/>
        <end position="276"/>
    </location>
</feature>
<keyword evidence="4" id="KW-1185">Reference proteome</keyword>
<dbReference type="Pfam" id="PF01740">
    <property type="entry name" value="STAS"/>
    <property type="match status" value="1"/>
</dbReference>
<dbReference type="Proteomes" id="UP000267430">
    <property type="component" value="Unassembled WGS sequence"/>
</dbReference>
<dbReference type="InterPro" id="IPR051932">
    <property type="entry name" value="Bact_StressResp_Reg"/>
</dbReference>
<dbReference type="PANTHER" id="PTHR33745">
    <property type="entry name" value="RSBT ANTAGONIST PROTEIN RSBS-RELATED"/>
    <property type="match status" value="1"/>
</dbReference>